<dbReference type="Proteomes" id="UP000254651">
    <property type="component" value="Unassembled WGS sequence"/>
</dbReference>
<proteinExistence type="inferred from homology"/>
<evidence type="ECO:0000256" key="2">
    <source>
        <dbReference type="ARBA" id="ARBA00007362"/>
    </source>
</evidence>
<feature type="transmembrane region" description="Helical" evidence="8">
    <location>
        <begin position="12"/>
        <end position="30"/>
    </location>
</feature>
<keyword evidence="5 8" id="KW-0812">Transmembrane</keyword>
<evidence type="ECO:0000259" key="9">
    <source>
        <dbReference type="Pfam" id="PF00892"/>
    </source>
</evidence>
<dbReference type="Gene3D" id="1.10.3730.20">
    <property type="match status" value="1"/>
</dbReference>
<keyword evidence="3" id="KW-0813">Transport</keyword>
<dbReference type="PANTHER" id="PTHR22911:SF137">
    <property type="entry name" value="SOLUTE CARRIER FAMILY 35 MEMBER G2-RELATED"/>
    <property type="match status" value="1"/>
</dbReference>
<dbReference type="PANTHER" id="PTHR22911">
    <property type="entry name" value="ACYL-MALONYL CONDENSING ENZYME-RELATED"/>
    <property type="match status" value="1"/>
</dbReference>
<dbReference type="AlphaFoldDB" id="A0A378UKW3"/>
<comment type="subcellular location">
    <subcellularLocation>
        <location evidence="1">Cell membrane</location>
        <topology evidence="1">Multi-pass membrane protein</topology>
    </subcellularLocation>
</comment>
<dbReference type="InterPro" id="IPR037185">
    <property type="entry name" value="EmrE-like"/>
</dbReference>
<dbReference type="NCBIfam" id="TIGR00688">
    <property type="entry name" value="rarD"/>
    <property type="match status" value="1"/>
</dbReference>
<reference evidence="10 11" key="1">
    <citation type="submission" date="2018-06" db="EMBL/GenBank/DDBJ databases">
        <authorList>
            <consortium name="Pathogen Informatics"/>
            <person name="Doyle S."/>
        </authorList>
    </citation>
    <scope>NUCLEOTIDE SEQUENCE [LARGE SCALE GENOMIC DNA]</scope>
    <source>
        <strain evidence="10 11">NCTC10295</strain>
    </source>
</reference>
<accession>A0A378UKW3</accession>
<name>A0A378UKW3_BERDE</name>
<sequence length="299" mass="32806">MHTPISEYRKGLLYALGCYLIWGLFPLYWYPITAAPIDAGQILAQRISWSAVFAVAVLLLMHRGRALLQAAADRRLLLMLACSAAAVSANWLIYLWAITHNHILDASLGYFMSPLVNMLLGRIFFKERLSRTQLAAIALALTGIVWLALPVGHIPWIALSLSLSFGLYSLLRKLAPVDALTGMAAETLLMLPFALAYLGHAAYRGTLVFGSLDTLQTAVLIGSGVITVLPLLMFAAGAKRISLSDLGMIQYLSPSMQFLLGLTLFGEAFDWQRFTGYAWVWLGIAVYVAGVCLQRRKAV</sequence>
<gene>
    <name evidence="10" type="primary">rarD_2</name>
    <name evidence="10" type="ORF">NCTC10295_01948</name>
</gene>
<feature type="transmembrane region" description="Helical" evidence="8">
    <location>
        <begin position="42"/>
        <end position="64"/>
    </location>
</feature>
<dbReference type="SUPFAM" id="SSF103481">
    <property type="entry name" value="Multidrug resistance efflux transporter EmrE"/>
    <property type="match status" value="2"/>
</dbReference>
<keyword evidence="11" id="KW-1185">Reference proteome</keyword>
<feature type="transmembrane region" description="Helical" evidence="8">
    <location>
        <begin position="76"/>
        <end position="96"/>
    </location>
</feature>
<dbReference type="Pfam" id="PF00892">
    <property type="entry name" value="EamA"/>
    <property type="match status" value="1"/>
</dbReference>
<feature type="transmembrane region" description="Helical" evidence="8">
    <location>
        <begin position="215"/>
        <end position="236"/>
    </location>
</feature>
<protein>
    <submittedName>
        <fullName evidence="10">Putative chloramphenical resistance permease RarD</fullName>
    </submittedName>
</protein>
<feature type="transmembrane region" description="Helical" evidence="8">
    <location>
        <begin position="108"/>
        <end position="125"/>
    </location>
</feature>
<keyword evidence="6 8" id="KW-1133">Transmembrane helix</keyword>
<feature type="domain" description="EamA" evidence="9">
    <location>
        <begin position="10"/>
        <end position="147"/>
    </location>
</feature>
<evidence type="ECO:0000313" key="11">
    <source>
        <dbReference type="Proteomes" id="UP000254651"/>
    </source>
</evidence>
<feature type="transmembrane region" description="Helical" evidence="8">
    <location>
        <begin position="183"/>
        <end position="203"/>
    </location>
</feature>
<evidence type="ECO:0000256" key="6">
    <source>
        <dbReference type="ARBA" id="ARBA00022989"/>
    </source>
</evidence>
<evidence type="ECO:0000256" key="8">
    <source>
        <dbReference type="SAM" id="Phobius"/>
    </source>
</evidence>
<evidence type="ECO:0000256" key="3">
    <source>
        <dbReference type="ARBA" id="ARBA00022448"/>
    </source>
</evidence>
<feature type="transmembrane region" description="Helical" evidence="8">
    <location>
        <begin position="132"/>
        <end position="148"/>
    </location>
</feature>
<dbReference type="InterPro" id="IPR000620">
    <property type="entry name" value="EamA_dom"/>
</dbReference>
<evidence type="ECO:0000313" key="10">
    <source>
        <dbReference type="EMBL" id="STZ77141.1"/>
    </source>
</evidence>
<dbReference type="InterPro" id="IPR004626">
    <property type="entry name" value="RarD"/>
</dbReference>
<comment type="similarity">
    <text evidence="2">Belongs to the EamA transporter family.</text>
</comment>
<evidence type="ECO:0000256" key="5">
    <source>
        <dbReference type="ARBA" id="ARBA00022692"/>
    </source>
</evidence>
<dbReference type="EMBL" id="UGQS01000002">
    <property type="protein sequence ID" value="STZ77141.1"/>
    <property type="molecule type" value="Genomic_DNA"/>
</dbReference>
<keyword evidence="7 8" id="KW-0472">Membrane</keyword>
<dbReference type="GO" id="GO:0005886">
    <property type="term" value="C:plasma membrane"/>
    <property type="evidence" value="ECO:0007669"/>
    <property type="project" value="UniProtKB-SubCell"/>
</dbReference>
<keyword evidence="4" id="KW-1003">Cell membrane</keyword>
<evidence type="ECO:0000256" key="7">
    <source>
        <dbReference type="ARBA" id="ARBA00023136"/>
    </source>
</evidence>
<evidence type="ECO:0000256" key="1">
    <source>
        <dbReference type="ARBA" id="ARBA00004651"/>
    </source>
</evidence>
<dbReference type="RefSeq" id="WP_066079158.1">
    <property type="nucleotide sequence ID" value="NZ_CP181246.1"/>
</dbReference>
<feature type="transmembrane region" description="Helical" evidence="8">
    <location>
        <begin position="274"/>
        <end position="293"/>
    </location>
</feature>
<evidence type="ECO:0000256" key="4">
    <source>
        <dbReference type="ARBA" id="ARBA00022475"/>
    </source>
</evidence>
<organism evidence="10 11">
    <name type="scientific">Bergeriella denitrificans</name>
    <name type="common">Neisseria denitrificans</name>
    <dbReference type="NCBI Taxonomy" id="494"/>
    <lineage>
        <taxon>Bacteria</taxon>
        <taxon>Pseudomonadati</taxon>
        <taxon>Pseudomonadota</taxon>
        <taxon>Betaproteobacteria</taxon>
        <taxon>Neisseriales</taxon>
        <taxon>Neisseriaceae</taxon>
        <taxon>Bergeriella</taxon>
    </lineage>
</organism>